<keyword evidence="1" id="KW-0812">Transmembrane</keyword>
<feature type="transmembrane region" description="Helical" evidence="1">
    <location>
        <begin position="12"/>
        <end position="35"/>
    </location>
</feature>
<protein>
    <submittedName>
        <fullName evidence="2">Uncharacterized protein</fullName>
    </submittedName>
</protein>
<accession>A0A0A8ZAJ1</accession>
<keyword evidence="1" id="KW-0472">Membrane</keyword>
<dbReference type="AlphaFoldDB" id="A0A0A8ZAJ1"/>
<name>A0A0A8ZAJ1_ARUDO</name>
<organism evidence="2">
    <name type="scientific">Arundo donax</name>
    <name type="common">Giant reed</name>
    <name type="synonym">Donax arundinaceus</name>
    <dbReference type="NCBI Taxonomy" id="35708"/>
    <lineage>
        <taxon>Eukaryota</taxon>
        <taxon>Viridiplantae</taxon>
        <taxon>Streptophyta</taxon>
        <taxon>Embryophyta</taxon>
        <taxon>Tracheophyta</taxon>
        <taxon>Spermatophyta</taxon>
        <taxon>Magnoliopsida</taxon>
        <taxon>Liliopsida</taxon>
        <taxon>Poales</taxon>
        <taxon>Poaceae</taxon>
        <taxon>PACMAD clade</taxon>
        <taxon>Arundinoideae</taxon>
        <taxon>Arundineae</taxon>
        <taxon>Arundo</taxon>
    </lineage>
</organism>
<proteinExistence type="predicted"/>
<sequence>MSCMYPTPQRISFLSIVLLLTIMPLLNFILISFLLRIKPRREFFFKVEVLVASTQFPAPQVKSSVSPSLPRLDGIVV</sequence>
<evidence type="ECO:0000256" key="1">
    <source>
        <dbReference type="SAM" id="Phobius"/>
    </source>
</evidence>
<reference evidence="2" key="1">
    <citation type="submission" date="2014-09" db="EMBL/GenBank/DDBJ databases">
        <authorList>
            <person name="Magalhaes I.L.F."/>
            <person name="Oliveira U."/>
            <person name="Santos F.R."/>
            <person name="Vidigal T.H.D.A."/>
            <person name="Brescovit A.D."/>
            <person name="Santos A.J."/>
        </authorList>
    </citation>
    <scope>NUCLEOTIDE SEQUENCE</scope>
    <source>
        <tissue evidence="2">Shoot tissue taken approximately 20 cm above the soil surface</tissue>
    </source>
</reference>
<reference evidence="2" key="2">
    <citation type="journal article" date="2015" name="Data Brief">
        <title>Shoot transcriptome of the giant reed, Arundo donax.</title>
        <authorList>
            <person name="Barrero R.A."/>
            <person name="Guerrero F.D."/>
            <person name="Moolhuijzen P."/>
            <person name="Goolsby J.A."/>
            <person name="Tidwell J."/>
            <person name="Bellgard S.E."/>
            <person name="Bellgard M.I."/>
        </authorList>
    </citation>
    <scope>NUCLEOTIDE SEQUENCE</scope>
    <source>
        <tissue evidence="2">Shoot tissue taken approximately 20 cm above the soil surface</tissue>
    </source>
</reference>
<dbReference type="EMBL" id="GBRH01263227">
    <property type="protein sequence ID" value="JAD34668.1"/>
    <property type="molecule type" value="Transcribed_RNA"/>
</dbReference>
<evidence type="ECO:0000313" key="2">
    <source>
        <dbReference type="EMBL" id="JAD34668.1"/>
    </source>
</evidence>
<keyword evidence="1" id="KW-1133">Transmembrane helix</keyword>